<dbReference type="SUPFAM" id="SSF46774">
    <property type="entry name" value="ARID-like"/>
    <property type="match status" value="1"/>
</dbReference>
<dbReference type="PANTHER" id="PTHR15348:SF0">
    <property type="entry name" value="PROTEIN DEAD RINGER"/>
    <property type="match status" value="1"/>
</dbReference>
<protein>
    <submittedName>
        <fullName evidence="7">ARID2</fullName>
    </submittedName>
</protein>
<dbReference type="PROSITE" id="PS51011">
    <property type="entry name" value="ARID"/>
    <property type="match status" value="1"/>
</dbReference>
<dbReference type="GO" id="GO:0005634">
    <property type="term" value="C:nucleus"/>
    <property type="evidence" value="ECO:0007669"/>
    <property type="project" value="TreeGrafter"/>
</dbReference>
<keyword evidence="1" id="KW-0805">Transcription regulation</keyword>
<dbReference type="EMBL" id="JAOPGA020000019">
    <property type="protein sequence ID" value="KAL0476349.1"/>
    <property type="molecule type" value="Genomic_DNA"/>
</dbReference>
<evidence type="ECO:0000313" key="7">
    <source>
        <dbReference type="EMBL" id="KAL0476349.1"/>
    </source>
</evidence>
<keyword evidence="2" id="KW-0238">DNA-binding</keyword>
<sequence>MDEHPYDMEEGASDEKIQFYSNLNKFMKERGTPIGKLPHLGGRTLDLYKLYKKVTELGGTEQVTDKKLWKDVTNAYKVPKTCTSASYSLRNHYKRYLFAYEQVNFFGKKDVVEAPPPPTTNKTYDVRANSPINDDNEPLPTPPREKRHLDASSIQQMQPQFLRKPKSVQQQQHTENMRRIECSVQCGADPHVFWALTRIAQLSCVPAAKQVKPTKGNGFHIGSIRGLLPLLLRRLALFIDVSHDSQDDYFNKITVSDRLTERVAFMSLIVLRNCSFEQSSKETIATAVDEVTQHSTLMILMRLLAIKSLHLEWKTKMLDTLVNISRFLKLPSKEDELEVIFHQIQSHVCGCEGSLVVLMLDLLNYLVSSDSQNSERVKHNAQIIGSKLSSPVYKNTLSELISFLITSTAVNHINEPSQDEIDDEGEQVEEEQEEQEDDDEDEESENGSDAELSQQPKKKKRRKDLESLNEDDVARHHTLDQQKRQQDKLKQQQQNVTAPQPYNSKLDDLSLLCRVNTLNLLSRLIPHSPKDFITLISSTNQCITRMIELLVWKSGLRSRMKYTAIQVSKNLREQQRVERHKQAANKIQQDPTLQHEQQAQYQHSTTIEDVAEDEDFDQDEYFDDLGEQDASNLDLSSSQIFQKKCGLILSLLAKNSEEAKLLLSSHQQEIMNLVVYTKSPVSNLLLECVTQ</sequence>
<feature type="compositionally biased region" description="Basic and acidic residues" evidence="5">
    <location>
        <begin position="472"/>
        <end position="490"/>
    </location>
</feature>
<evidence type="ECO:0000313" key="8">
    <source>
        <dbReference type="Proteomes" id="UP001431209"/>
    </source>
</evidence>
<dbReference type="CDD" id="cd16100">
    <property type="entry name" value="ARID"/>
    <property type="match status" value="1"/>
</dbReference>
<feature type="region of interest" description="Disordered" evidence="5">
    <location>
        <begin position="114"/>
        <end position="152"/>
    </location>
</feature>
<evidence type="ECO:0000259" key="6">
    <source>
        <dbReference type="PROSITE" id="PS51011"/>
    </source>
</evidence>
<evidence type="ECO:0000256" key="4">
    <source>
        <dbReference type="ARBA" id="ARBA00023242"/>
    </source>
</evidence>
<keyword evidence="4" id="KW-0539">Nucleus</keyword>
<dbReference type="InterPro" id="IPR001606">
    <property type="entry name" value="ARID_dom"/>
</dbReference>
<feature type="region of interest" description="Disordered" evidence="5">
    <location>
        <begin position="576"/>
        <end position="602"/>
    </location>
</feature>
<dbReference type="InterPro" id="IPR036431">
    <property type="entry name" value="ARID_dom_sf"/>
</dbReference>
<keyword evidence="3" id="KW-0804">Transcription</keyword>
<dbReference type="Proteomes" id="UP001431209">
    <property type="component" value="Unassembled WGS sequence"/>
</dbReference>
<dbReference type="PANTHER" id="PTHR15348">
    <property type="entry name" value="AT-RICH INTERACTIVE DOMAIN-CONTAINING PROTEIN ARID DOMAIN- CONTAINING PROTEIN DEAD RINGER PROTEIN B-CELL REGULATOR OF IGH TRANSCRIPTION BRIGHT"/>
    <property type="match status" value="1"/>
</dbReference>
<dbReference type="SMART" id="SM00501">
    <property type="entry name" value="BRIGHT"/>
    <property type="match status" value="1"/>
</dbReference>
<feature type="domain" description="ARID" evidence="6">
    <location>
        <begin position="13"/>
        <end position="105"/>
    </location>
</feature>
<dbReference type="GO" id="GO:0003677">
    <property type="term" value="F:DNA binding"/>
    <property type="evidence" value="ECO:0007669"/>
    <property type="project" value="UniProtKB-KW"/>
</dbReference>
<dbReference type="InterPro" id="IPR045147">
    <property type="entry name" value="ARI3A/B/C"/>
</dbReference>
<dbReference type="Gene3D" id="1.10.150.60">
    <property type="entry name" value="ARID DNA-binding domain"/>
    <property type="match status" value="1"/>
</dbReference>
<keyword evidence="8" id="KW-1185">Reference proteome</keyword>
<evidence type="ECO:0000256" key="3">
    <source>
        <dbReference type="ARBA" id="ARBA00023163"/>
    </source>
</evidence>
<proteinExistence type="predicted"/>
<gene>
    <name evidence="7" type="ORF">AKO1_006270</name>
</gene>
<name>A0AAW2YH08_9EUKA</name>
<evidence type="ECO:0000256" key="5">
    <source>
        <dbReference type="SAM" id="MobiDB-lite"/>
    </source>
</evidence>
<evidence type="ECO:0000256" key="1">
    <source>
        <dbReference type="ARBA" id="ARBA00023015"/>
    </source>
</evidence>
<feature type="compositionally biased region" description="Polar residues" evidence="5">
    <location>
        <begin position="585"/>
        <end position="602"/>
    </location>
</feature>
<dbReference type="AlphaFoldDB" id="A0AAW2YH08"/>
<organism evidence="7 8">
    <name type="scientific">Acrasis kona</name>
    <dbReference type="NCBI Taxonomy" id="1008807"/>
    <lineage>
        <taxon>Eukaryota</taxon>
        <taxon>Discoba</taxon>
        <taxon>Heterolobosea</taxon>
        <taxon>Tetramitia</taxon>
        <taxon>Eutetramitia</taxon>
        <taxon>Acrasidae</taxon>
        <taxon>Acrasis</taxon>
    </lineage>
</organism>
<dbReference type="SMART" id="SM01014">
    <property type="entry name" value="ARID"/>
    <property type="match status" value="1"/>
</dbReference>
<dbReference type="GO" id="GO:0006357">
    <property type="term" value="P:regulation of transcription by RNA polymerase II"/>
    <property type="evidence" value="ECO:0007669"/>
    <property type="project" value="InterPro"/>
</dbReference>
<feature type="region of interest" description="Disordered" evidence="5">
    <location>
        <begin position="414"/>
        <end position="503"/>
    </location>
</feature>
<feature type="compositionally biased region" description="Acidic residues" evidence="5">
    <location>
        <begin position="417"/>
        <end position="448"/>
    </location>
</feature>
<comment type="caution">
    <text evidence="7">The sequence shown here is derived from an EMBL/GenBank/DDBJ whole genome shotgun (WGS) entry which is preliminary data.</text>
</comment>
<evidence type="ECO:0000256" key="2">
    <source>
        <dbReference type="ARBA" id="ARBA00023125"/>
    </source>
</evidence>
<accession>A0AAW2YH08</accession>
<reference evidence="7 8" key="1">
    <citation type="submission" date="2024-03" db="EMBL/GenBank/DDBJ databases">
        <title>The Acrasis kona genome and developmental transcriptomes reveal deep origins of eukaryotic multicellular pathways.</title>
        <authorList>
            <person name="Sheikh S."/>
            <person name="Fu C.-J."/>
            <person name="Brown M.W."/>
            <person name="Baldauf S.L."/>
        </authorList>
    </citation>
    <scope>NUCLEOTIDE SEQUENCE [LARGE SCALE GENOMIC DNA]</scope>
    <source>
        <strain evidence="7 8">ATCC MYA-3509</strain>
    </source>
</reference>
<dbReference type="Pfam" id="PF01388">
    <property type="entry name" value="ARID"/>
    <property type="match status" value="1"/>
</dbReference>